<dbReference type="InterPro" id="IPR009057">
    <property type="entry name" value="Homeodomain-like_sf"/>
</dbReference>
<protein>
    <recommendedName>
        <fullName evidence="4">HTH araC/xylS-type domain-containing protein</fullName>
    </recommendedName>
</protein>
<evidence type="ECO:0000313" key="6">
    <source>
        <dbReference type="Proteomes" id="UP000031572"/>
    </source>
</evidence>
<dbReference type="GO" id="GO:0003700">
    <property type="term" value="F:DNA-binding transcription factor activity"/>
    <property type="evidence" value="ECO:0007669"/>
    <property type="project" value="InterPro"/>
</dbReference>
<dbReference type="STRING" id="709839.TSA66_03185"/>
<organism evidence="5 6">
    <name type="scientific">Noviherbaspirillum autotrophicum</name>
    <dbReference type="NCBI Taxonomy" id="709839"/>
    <lineage>
        <taxon>Bacteria</taxon>
        <taxon>Pseudomonadati</taxon>
        <taxon>Pseudomonadota</taxon>
        <taxon>Betaproteobacteria</taxon>
        <taxon>Burkholderiales</taxon>
        <taxon>Oxalobacteraceae</taxon>
        <taxon>Noviherbaspirillum</taxon>
    </lineage>
</organism>
<dbReference type="InterPro" id="IPR032687">
    <property type="entry name" value="AraC-type_N"/>
</dbReference>
<evidence type="ECO:0000313" key="5">
    <source>
        <dbReference type="EMBL" id="KIF80043.1"/>
    </source>
</evidence>
<dbReference type="PANTHER" id="PTHR47894:SF1">
    <property type="entry name" value="HTH-TYPE TRANSCRIPTIONAL REGULATOR VQSM"/>
    <property type="match status" value="1"/>
</dbReference>
<dbReference type="OrthoDB" id="6506763at2"/>
<dbReference type="RefSeq" id="WP_040038955.1">
    <property type="nucleotide sequence ID" value="NZ_JWJG01000028.1"/>
</dbReference>
<dbReference type="Proteomes" id="UP000031572">
    <property type="component" value="Unassembled WGS sequence"/>
</dbReference>
<reference evidence="5 6" key="1">
    <citation type="submission" date="2014-12" db="EMBL/GenBank/DDBJ databases">
        <title>Denitrispirillum autotrophicum gen. nov., sp. nov., Denitrifying, Facultatively Autotrophic Bacteria Isolated from Rice Paddy Soil.</title>
        <authorList>
            <person name="Ishii S."/>
            <person name="Ashida N."/>
            <person name="Ohno H."/>
            <person name="Otsuka S."/>
            <person name="Yokota A."/>
            <person name="Senoo K."/>
        </authorList>
    </citation>
    <scope>NUCLEOTIDE SEQUENCE [LARGE SCALE GENOMIC DNA]</scope>
    <source>
        <strain evidence="5 6">TSA66</strain>
    </source>
</reference>
<dbReference type="Gene3D" id="1.10.10.60">
    <property type="entry name" value="Homeodomain-like"/>
    <property type="match status" value="1"/>
</dbReference>
<comment type="caution">
    <text evidence="5">The sequence shown here is derived from an EMBL/GenBank/DDBJ whole genome shotgun (WGS) entry which is preliminary data.</text>
</comment>
<accession>A0A0C1XZ44</accession>
<evidence type="ECO:0000259" key="4">
    <source>
        <dbReference type="PROSITE" id="PS01124"/>
    </source>
</evidence>
<dbReference type="Pfam" id="PF12625">
    <property type="entry name" value="Arabinose_bd"/>
    <property type="match status" value="1"/>
</dbReference>
<evidence type="ECO:0000256" key="1">
    <source>
        <dbReference type="ARBA" id="ARBA00023015"/>
    </source>
</evidence>
<keyword evidence="2" id="KW-0238">DNA-binding</keyword>
<dbReference type="Pfam" id="PF12833">
    <property type="entry name" value="HTH_18"/>
    <property type="match status" value="1"/>
</dbReference>
<dbReference type="SMART" id="SM00342">
    <property type="entry name" value="HTH_ARAC"/>
    <property type="match status" value="1"/>
</dbReference>
<dbReference type="GO" id="GO:0000976">
    <property type="term" value="F:transcription cis-regulatory region binding"/>
    <property type="evidence" value="ECO:0007669"/>
    <property type="project" value="TreeGrafter"/>
</dbReference>
<dbReference type="GO" id="GO:0005829">
    <property type="term" value="C:cytosol"/>
    <property type="evidence" value="ECO:0007669"/>
    <property type="project" value="TreeGrafter"/>
</dbReference>
<keyword evidence="6" id="KW-1185">Reference proteome</keyword>
<evidence type="ECO:0000256" key="3">
    <source>
        <dbReference type="ARBA" id="ARBA00023163"/>
    </source>
</evidence>
<gene>
    <name evidence="5" type="ORF">TSA66_03185</name>
</gene>
<keyword evidence="3" id="KW-0804">Transcription</keyword>
<dbReference type="PROSITE" id="PS01124">
    <property type="entry name" value="HTH_ARAC_FAMILY_2"/>
    <property type="match status" value="1"/>
</dbReference>
<dbReference type="EMBL" id="JWJG01000028">
    <property type="protein sequence ID" value="KIF80043.1"/>
    <property type="molecule type" value="Genomic_DNA"/>
</dbReference>
<sequence length="346" mass="39050">MTGRTISAAWVKGIVDLLQGVDLDPRALFKEAGLDIDEVSQSDARFEPEKISALWELAAQRSGNPDIGLAMPRVAKPASFDAVAYVMMSCPNLLAGLERLVRYLRIVSDAADIRIHEEEQGYCMTVELYGGERPVPQPRIDFVLLTIVNFCRWLTGRDMHPLAVDLPRPEPANLQPYHAAFQCPCHFNAPTNRLHFSFADLTAPLPTSNPVLAELHDRFAGEHLHRLENSRTSYKARELIVRLLPDGEPLRGDIAKALCMSERTLQRRLHDEQTSFHQLVDDTRRELARDYLGQANLTLAQIAYLLGFADQSNFFRACKRWFDMSPGEYRSRPSKNGKVLAAEVVR</sequence>
<dbReference type="PANTHER" id="PTHR47894">
    <property type="entry name" value="HTH-TYPE TRANSCRIPTIONAL REGULATOR GADX"/>
    <property type="match status" value="1"/>
</dbReference>
<keyword evidence="1" id="KW-0805">Transcription regulation</keyword>
<dbReference type="InterPro" id="IPR018060">
    <property type="entry name" value="HTH_AraC"/>
</dbReference>
<evidence type="ECO:0000256" key="2">
    <source>
        <dbReference type="ARBA" id="ARBA00023125"/>
    </source>
</evidence>
<proteinExistence type="predicted"/>
<name>A0A0C1XZ44_9BURK</name>
<dbReference type="SUPFAM" id="SSF46689">
    <property type="entry name" value="Homeodomain-like"/>
    <property type="match status" value="1"/>
</dbReference>
<feature type="domain" description="HTH araC/xylS-type" evidence="4">
    <location>
        <begin position="234"/>
        <end position="332"/>
    </location>
</feature>
<dbReference type="AlphaFoldDB" id="A0A0C1XZ44"/>